<organism evidence="1 2">
    <name type="scientific">Nonomuraea dietziae</name>
    <dbReference type="NCBI Taxonomy" id="65515"/>
    <lineage>
        <taxon>Bacteria</taxon>
        <taxon>Bacillati</taxon>
        <taxon>Actinomycetota</taxon>
        <taxon>Actinomycetes</taxon>
        <taxon>Streptosporangiales</taxon>
        <taxon>Streptosporangiaceae</taxon>
        <taxon>Nonomuraea</taxon>
    </lineage>
</organism>
<dbReference type="PANTHER" id="PTHR35787:SF1">
    <property type="entry name" value="GLYCEROL UPTAKE OPERON ANTITERMINATOR REGULATORY PROTEIN"/>
    <property type="match status" value="1"/>
</dbReference>
<protein>
    <submittedName>
        <fullName evidence="1">Glycerol uptake operon antiterminator</fullName>
    </submittedName>
</protein>
<dbReference type="Gene3D" id="3.20.20.70">
    <property type="entry name" value="Aldolase class I"/>
    <property type="match status" value="1"/>
</dbReference>
<dbReference type="AlphaFoldDB" id="A0A7W5UV06"/>
<dbReference type="PANTHER" id="PTHR35787">
    <property type="entry name" value="GLYCEROL UPTAKE OPERON ANTITERMINATOR REGULATORY PROTEIN"/>
    <property type="match status" value="1"/>
</dbReference>
<comment type="caution">
    <text evidence="1">The sequence shown here is derived from an EMBL/GenBank/DDBJ whole genome shotgun (WGS) entry which is preliminary data.</text>
</comment>
<keyword evidence="2" id="KW-1185">Reference proteome</keyword>
<proteinExistence type="predicted"/>
<sequence length="203" mass="21768">MNHRHKRPIDRRLLSALAEHPVVASLVGVETVERFTTTAAPLGILASIPLGDLAATVRQTLAAGKIGFVNIDSTPGLGHDPGALAYLQQIGAVGICSTRQAMIERAAGLGLLTMQKVFVTDRSNLRRSMQSIARSQPDLVQLMPAVVLRYVERQAREVGVPYLAAGFVQAEDDVVEALGHGAAGVCTSEERLWELRRAALRAS</sequence>
<gene>
    <name evidence="1" type="ORF">FHR33_001002</name>
</gene>
<evidence type="ECO:0000313" key="1">
    <source>
        <dbReference type="EMBL" id="MBB3725142.1"/>
    </source>
</evidence>
<dbReference type="GO" id="GO:0006071">
    <property type="term" value="P:glycerol metabolic process"/>
    <property type="evidence" value="ECO:0007669"/>
    <property type="project" value="InterPro"/>
</dbReference>
<dbReference type="Pfam" id="PF04309">
    <property type="entry name" value="G3P_antiterm"/>
    <property type="match status" value="1"/>
</dbReference>
<evidence type="ECO:0000313" key="2">
    <source>
        <dbReference type="Proteomes" id="UP000579945"/>
    </source>
</evidence>
<dbReference type="GeneID" id="95387594"/>
<dbReference type="RefSeq" id="WP_221240936.1">
    <property type="nucleotide sequence ID" value="NZ_JACIBV010000001.1"/>
</dbReference>
<dbReference type="InterPro" id="IPR006699">
    <property type="entry name" value="GlpP"/>
</dbReference>
<accession>A0A7W5UV06</accession>
<dbReference type="InterPro" id="IPR013785">
    <property type="entry name" value="Aldolase_TIM"/>
</dbReference>
<dbReference type="Proteomes" id="UP000579945">
    <property type="component" value="Unassembled WGS sequence"/>
</dbReference>
<dbReference type="GO" id="GO:0045893">
    <property type="term" value="P:positive regulation of DNA-templated transcription"/>
    <property type="evidence" value="ECO:0007669"/>
    <property type="project" value="TreeGrafter"/>
</dbReference>
<dbReference type="GO" id="GO:0001072">
    <property type="term" value="F:transcription antitermination factor activity, RNA binding"/>
    <property type="evidence" value="ECO:0007669"/>
    <property type="project" value="TreeGrafter"/>
</dbReference>
<reference evidence="1 2" key="1">
    <citation type="submission" date="2020-08" db="EMBL/GenBank/DDBJ databases">
        <title>Sequencing the genomes of 1000 actinobacteria strains.</title>
        <authorList>
            <person name="Klenk H.-P."/>
        </authorList>
    </citation>
    <scope>NUCLEOTIDE SEQUENCE [LARGE SCALE GENOMIC DNA]</scope>
    <source>
        <strain evidence="1 2">DSM 44320</strain>
    </source>
</reference>
<name>A0A7W5UV06_9ACTN</name>
<dbReference type="EMBL" id="JACIBV010000001">
    <property type="protein sequence ID" value="MBB3725142.1"/>
    <property type="molecule type" value="Genomic_DNA"/>
</dbReference>
<dbReference type="PIRSF" id="PIRSF016897">
    <property type="entry name" value="GlpP"/>
    <property type="match status" value="1"/>
</dbReference>
<dbReference type="SUPFAM" id="SSF110391">
    <property type="entry name" value="GlpP-like"/>
    <property type="match status" value="1"/>
</dbReference>